<dbReference type="STRING" id="990316.MCON_1991"/>
<protein>
    <submittedName>
        <fullName evidence="1">Uncharacterized protein</fullName>
    </submittedName>
</protein>
<evidence type="ECO:0000313" key="1">
    <source>
        <dbReference type="EMBL" id="AEB68552.1"/>
    </source>
</evidence>
<dbReference type="Proteomes" id="UP000007807">
    <property type="component" value="Chromosome"/>
</dbReference>
<name>F4BWR6_METSG</name>
<keyword evidence="2" id="KW-1185">Reference proteome</keyword>
<reference evidence="1 2" key="1">
    <citation type="journal article" date="2011" name="J. Bacteriol.">
        <title>Complete genome sequence of Methanosaeta concilii, a specialist in aceticlastic methanogenesis.</title>
        <authorList>
            <person name="Barber R.D."/>
            <person name="Zhang L."/>
            <person name="Harnack M."/>
            <person name="Olson M.V."/>
            <person name="Kaul R."/>
            <person name="Ingram-Smith C."/>
            <person name="Smith K.S."/>
        </authorList>
    </citation>
    <scope>NUCLEOTIDE SEQUENCE [LARGE SCALE GENOMIC DNA]</scope>
    <source>
        <strain evidence="2">ATCC 5969 / DSM 3671 / JCM 10134 / NBRC 103675 / OCM 69 / GP-6</strain>
    </source>
</reference>
<accession>F4BWR6</accession>
<evidence type="ECO:0000313" key="2">
    <source>
        <dbReference type="Proteomes" id="UP000007807"/>
    </source>
</evidence>
<dbReference type="EMBL" id="CP002565">
    <property type="protein sequence ID" value="AEB68552.1"/>
    <property type="molecule type" value="Genomic_DNA"/>
</dbReference>
<dbReference type="AlphaFoldDB" id="F4BWR6"/>
<dbReference type="KEGG" id="mcj:MCON_1991"/>
<organism evidence="1 2">
    <name type="scientific">Methanothrix soehngenii (strain ATCC 5969 / DSM 3671 / JCM 10134 / NBRC 103675 / OCM 69 / GP-6)</name>
    <name type="common">Methanosaeta concilii</name>
    <dbReference type="NCBI Taxonomy" id="990316"/>
    <lineage>
        <taxon>Archaea</taxon>
        <taxon>Methanobacteriati</taxon>
        <taxon>Methanobacteriota</taxon>
        <taxon>Stenosarchaea group</taxon>
        <taxon>Methanomicrobia</taxon>
        <taxon>Methanotrichales</taxon>
        <taxon>Methanotrichaceae</taxon>
        <taxon>Methanothrix</taxon>
    </lineage>
</organism>
<dbReference type="InParanoid" id="F4BWR6"/>
<dbReference type="HOGENOM" id="CLU_3094080_0_0_2"/>
<sequence>MVVLYMVNELSTIKSFWSIFDELICIDGQPIQKPEMGYNEAFLKHFCPWLF</sequence>
<gene>
    <name evidence="1" type="ordered locus">MCON_1991</name>
</gene>
<proteinExistence type="predicted"/>